<evidence type="ECO:0000256" key="5">
    <source>
        <dbReference type="ARBA" id="ARBA00022989"/>
    </source>
</evidence>
<comment type="caution">
    <text evidence="8">The sequence shown here is derived from an EMBL/GenBank/DDBJ whole genome shotgun (WGS) entry which is preliminary data.</text>
</comment>
<evidence type="ECO:0000256" key="6">
    <source>
        <dbReference type="ARBA" id="ARBA00023136"/>
    </source>
</evidence>
<dbReference type="InterPro" id="IPR018480">
    <property type="entry name" value="PNAcMuramoyl-5peptid_Trfase_CS"/>
</dbReference>
<evidence type="ECO:0000256" key="4">
    <source>
        <dbReference type="ARBA" id="ARBA00022692"/>
    </source>
</evidence>
<keyword evidence="2" id="KW-1003">Cell membrane</keyword>
<dbReference type="PANTHER" id="PTHR22926">
    <property type="entry name" value="PHOSPHO-N-ACETYLMURAMOYL-PENTAPEPTIDE-TRANSFERASE"/>
    <property type="match status" value="1"/>
</dbReference>
<protein>
    <submittedName>
        <fullName evidence="8">Undecaprenyl-phosphate alpha-N-acetylglucosaminyl 1-phosphate transferase</fullName>
    </submittedName>
</protein>
<feature type="transmembrane region" description="Helical" evidence="7">
    <location>
        <begin position="6"/>
        <end position="26"/>
    </location>
</feature>
<feature type="transmembrane region" description="Helical" evidence="7">
    <location>
        <begin position="241"/>
        <end position="259"/>
    </location>
</feature>
<feature type="transmembrane region" description="Helical" evidence="7">
    <location>
        <begin position="161"/>
        <end position="179"/>
    </location>
</feature>
<feature type="transmembrane region" description="Helical" evidence="7">
    <location>
        <begin position="185"/>
        <end position="205"/>
    </location>
</feature>
<evidence type="ECO:0000256" key="3">
    <source>
        <dbReference type="ARBA" id="ARBA00022679"/>
    </source>
</evidence>
<feature type="transmembrane region" description="Helical" evidence="7">
    <location>
        <begin position="217"/>
        <end position="235"/>
    </location>
</feature>
<feature type="transmembrane region" description="Helical" evidence="7">
    <location>
        <begin position="47"/>
        <end position="67"/>
    </location>
</feature>
<keyword evidence="9" id="KW-1185">Reference proteome</keyword>
<gene>
    <name evidence="8" type="ORF">GCM10007216_15320</name>
</gene>
<keyword evidence="5 7" id="KW-1133">Transmembrane helix</keyword>
<feature type="transmembrane region" description="Helical" evidence="7">
    <location>
        <begin position="307"/>
        <end position="331"/>
    </location>
</feature>
<evidence type="ECO:0000256" key="1">
    <source>
        <dbReference type="ARBA" id="ARBA00004651"/>
    </source>
</evidence>
<name>A0ABQ1NV95_9BACI</name>
<dbReference type="InterPro" id="IPR000715">
    <property type="entry name" value="Glycosyl_transferase_4"/>
</dbReference>
<reference evidence="9" key="1">
    <citation type="journal article" date="2019" name="Int. J. Syst. Evol. Microbiol.">
        <title>The Global Catalogue of Microorganisms (GCM) 10K type strain sequencing project: providing services to taxonomists for standard genome sequencing and annotation.</title>
        <authorList>
            <consortium name="The Broad Institute Genomics Platform"/>
            <consortium name="The Broad Institute Genome Sequencing Center for Infectious Disease"/>
            <person name="Wu L."/>
            <person name="Ma J."/>
        </authorList>
    </citation>
    <scope>NUCLEOTIDE SEQUENCE [LARGE SCALE GENOMIC DNA]</scope>
    <source>
        <strain evidence="9">CCM 7282</strain>
    </source>
</reference>
<dbReference type="Pfam" id="PF00953">
    <property type="entry name" value="Glycos_transf_4"/>
    <property type="match status" value="1"/>
</dbReference>
<dbReference type="EMBL" id="BMCJ01000002">
    <property type="protein sequence ID" value="GGC85536.1"/>
    <property type="molecule type" value="Genomic_DNA"/>
</dbReference>
<sequence length="363" mass="39577">MLAINNLLIGLVISFVTSFILTFPVRKLAQKLKVMDYPELRKIHTTVTPRMGGLAIFAGAVAGLLYFQPTNQFFWPISIGAAIITLTGLLDDRYQLRPLVKLTGQIIAAVILISSGLVMENLTIPLIGQIPLNYFAGVILTFFWIIGVTNAINLIDGLDGLATGVTTIALTSITVMAFIDNHAAAVMFCVVLIGSNLGFLPHNFYPAKIYMGDTGSLFLGYSVAVISVVGLMKSITFFSFIIPILVLAIPIFDTMFSILRRLRNKQNIMSPDSQHIHYQLIAAGLSHRTTVLILYGFSAFFGFLGVIFSYASFALALGLTFLILLLLHLFAEMTGVMRGGKKPVIDTVKKTASKSAKKEKDSS</sequence>
<keyword evidence="4 7" id="KW-0812">Transmembrane</keyword>
<feature type="transmembrane region" description="Helical" evidence="7">
    <location>
        <begin position="73"/>
        <end position="90"/>
    </location>
</feature>
<dbReference type="RefSeq" id="WP_062442293.1">
    <property type="nucleotide sequence ID" value="NZ_BMCJ01000002.1"/>
</dbReference>
<feature type="transmembrane region" description="Helical" evidence="7">
    <location>
        <begin position="102"/>
        <end position="128"/>
    </location>
</feature>
<proteinExistence type="predicted"/>
<dbReference type="PANTHER" id="PTHR22926:SF3">
    <property type="entry name" value="UNDECAPRENYL-PHOSPHATE ALPHA-N-ACETYLGLUCOSAMINYL 1-PHOSPHATE TRANSFERASE"/>
    <property type="match status" value="1"/>
</dbReference>
<keyword evidence="6 7" id="KW-0472">Membrane</keyword>
<dbReference type="Proteomes" id="UP000619534">
    <property type="component" value="Unassembled WGS sequence"/>
</dbReference>
<keyword evidence="3 8" id="KW-0808">Transferase</keyword>
<dbReference type="CDD" id="cd06853">
    <property type="entry name" value="GT_WecA_like"/>
    <property type="match status" value="1"/>
</dbReference>
<accession>A0ABQ1NV95</accession>
<feature type="transmembrane region" description="Helical" evidence="7">
    <location>
        <begin position="134"/>
        <end position="154"/>
    </location>
</feature>
<evidence type="ECO:0000256" key="7">
    <source>
        <dbReference type="SAM" id="Phobius"/>
    </source>
</evidence>
<dbReference type="PROSITE" id="PS01348">
    <property type="entry name" value="MRAY_2"/>
    <property type="match status" value="1"/>
</dbReference>
<evidence type="ECO:0000313" key="8">
    <source>
        <dbReference type="EMBL" id="GGC85536.1"/>
    </source>
</evidence>
<comment type="subcellular location">
    <subcellularLocation>
        <location evidence="1">Cell membrane</location>
        <topology evidence="1">Multi-pass membrane protein</topology>
    </subcellularLocation>
</comment>
<evidence type="ECO:0000256" key="2">
    <source>
        <dbReference type="ARBA" id="ARBA00022475"/>
    </source>
</evidence>
<organism evidence="8 9">
    <name type="scientific">Thalassobacillus devorans</name>
    <dbReference type="NCBI Taxonomy" id="279813"/>
    <lineage>
        <taxon>Bacteria</taxon>
        <taxon>Bacillati</taxon>
        <taxon>Bacillota</taxon>
        <taxon>Bacilli</taxon>
        <taxon>Bacillales</taxon>
        <taxon>Bacillaceae</taxon>
        <taxon>Thalassobacillus</taxon>
    </lineage>
</organism>
<evidence type="ECO:0000313" key="9">
    <source>
        <dbReference type="Proteomes" id="UP000619534"/>
    </source>
</evidence>
<dbReference type="GO" id="GO:0016740">
    <property type="term" value="F:transferase activity"/>
    <property type="evidence" value="ECO:0007669"/>
    <property type="project" value="UniProtKB-KW"/>
</dbReference>